<keyword evidence="1" id="KW-0732">Signal</keyword>
<dbReference type="Proteomes" id="UP001166251">
    <property type="component" value="Unassembled WGS sequence"/>
</dbReference>
<feature type="chain" id="PRO_5046583033" evidence="1">
    <location>
        <begin position="25"/>
        <end position="137"/>
    </location>
</feature>
<dbReference type="PROSITE" id="PS51257">
    <property type="entry name" value="PROKAR_LIPOPROTEIN"/>
    <property type="match status" value="1"/>
</dbReference>
<dbReference type="RefSeq" id="WP_220105314.1">
    <property type="nucleotide sequence ID" value="NZ_JAHZSS010000027.1"/>
</dbReference>
<organism evidence="2 3">
    <name type="scientific">Neiella holothuriorum</name>
    <dbReference type="NCBI Taxonomy" id="2870530"/>
    <lineage>
        <taxon>Bacteria</taxon>
        <taxon>Pseudomonadati</taxon>
        <taxon>Pseudomonadota</taxon>
        <taxon>Gammaproteobacteria</taxon>
        <taxon>Alteromonadales</taxon>
        <taxon>Echinimonadaceae</taxon>
        <taxon>Neiella</taxon>
    </lineage>
</organism>
<dbReference type="EMBL" id="JAHZSS010000027">
    <property type="protein sequence ID" value="MBW8192692.1"/>
    <property type="molecule type" value="Genomic_DNA"/>
</dbReference>
<gene>
    <name evidence="2" type="ORF">K0504_16770</name>
</gene>
<keyword evidence="3" id="KW-1185">Reference proteome</keyword>
<reference evidence="2" key="1">
    <citation type="submission" date="2021-07" db="EMBL/GenBank/DDBJ databases">
        <title>Neiella marina sp. nov., isolated from the intestinal content of sea cucumber Apostichopus japonicus.</title>
        <authorList>
            <person name="Bai X."/>
        </authorList>
    </citation>
    <scope>NUCLEOTIDE SEQUENCE</scope>
    <source>
        <strain evidence="2">126</strain>
    </source>
</reference>
<accession>A0ABS7EK08</accession>
<protein>
    <submittedName>
        <fullName evidence="2">Uncharacterized protein</fullName>
    </submittedName>
</protein>
<proteinExistence type="predicted"/>
<name>A0ABS7EK08_9GAMM</name>
<evidence type="ECO:0000256" key="1">
    <source>
        <dbReference type="SAM" id="SignalP"/>
    </source>
</evidence>
<feature type="signal peptide" evidence="1">
    <location>
        <begin position="1"/>
        <end position="24"/>
    </location>
</feature>
<comment type="caution">
    <text evidence="2">The sequence shown here is derived from an EMBL/GenBank/DDBJ whole genome shotgun (WGS) entry which is preliminary data.</text>
</comment>
<evidence type="ECO:0000313" key="2">
    <source>
        <dbReference type="EMBL" id="MBW8192692.1"/>
    </source>
</evidence>
<sequence>MRITFKQVTGLVFIALLMSGCASSKSRIMEGGSQVELRSYQTRSYESESKLKAMRAVMATLQDLGFVIDKADDVIGIVSATKLDGYALQMSVSVRERSSSVEVRANAQYNLQAVEDREPYQNFFTALDKAIFLDENL</sequence>
<evidence type="ECO:0000313" key="3">
    <source>
        <dbReference type="Proteomes" id="UP001166251"/>
    </source>
</evidence>